<keyword evidence="3 4" id="KW-0687">Ribonucleoprotein</keyword>
<comment type="subunit">
    <text evidence="4">Part of the 50S ribosomal subunit. Contacts protein L29, and trigger factor when it is bound to the ribosome.</text>
</comment>
<dbReference type="InterPro" id="IPR013025">
    <property type="entry name" value="Ribosomal_uL23-like"/>
</dbReference>
<sequence>MEVEEILICPLLTEKTSMLQAGVSGYRKYSFRVDVRANKFEILYAVRKLFNVEPLSCNIVSVKSKKKRNLPISKKSFQRGHGKTAPWKKAIVTLPKGQSIEALESLNVNET</sequence>
<name>A0ABY8MFZ4_9SPIO</name>
<keyword evidence="6" id="KW-1185">Reference proteome</keyword>
<evidence type="ECO:0000313" key="6">
    <source>
        <dbReference type="Proteomes" id="UP001228690"/>
    </source>
</evidence>
<proteinExistence type="inferred from homology"/>
<gene>
    <name evidence="4 5" type="primary">rplW</name>
    <name evidence="5" type="ORF">P0082_10655</name>
</gene>
<comment type="similarity">
    <text evidence="1 4">Belongs to the universal ribosomal protein uL23 family.</text>
</comment>
<evidence type="ECO:0000313" key="5">
    <source>
        <dbReference type="EMBL" id="WGK68930.1"/>
    </source>
</evidence>
<organism evidence="5 6">
    <name type="scientific">Candidatus Haliotispira prima</name>
    <dbReference type="NCBI Taxonomy" id="3034016"/>
    <lineage>
        <taxon>Bacteria</taxon>
        <taxon>Pseudomonadati</taxon>
        <taxon>Spirochaetota</taxon>
        <taxon>Spirochaetia</taxon>
        <taxon>Spirochaetales</taxon>
        <taxon>Spirochaetaceae</taxon>
        <taxon>Candidatus Haliotispira</taxon>
    </lineage>
</organism>
<reference evidence="5 6" key="1">
    <citation type="submission" date="2023-04" db="EMBL/GenBank/DDBJ databases">
        <title>Spirochaete genome identified in red abalone sample constitutes a novel genus.</title>
        <authorList>
            <person name="Sharma S.P."/>
            <person name="Purcell C.M."/>
            <person name="Hyde J.R."/>
            <person name="Severin A.J."/>
        </authorList>
    </citation>
    <scope>NUCLEOTIDE SEQUENCE [LARGE SCALE GENOMIC DNA]</scope>
    <source>
        <strain evidence="5 6">SP-2023</strain>
    </source>
</reference>
<dbReference type="InterPro" id="IPR012678">
    <property type="entry name" value="Ribosomal_uL23/eL15/eS24_sf"/>
</dbReference>
<accession>A0ABY8MFZ4</accession>
<keyword evidence="4" id="KW-0694">RNA-binding</keyword>
<dbReference type="EMBL" id="CP123443">
    <property type="protein sequence ID" value="WGK68930.1"/>
    <property type="molecule type" value="Genomic_DNA"/>
</dbReference>
<keyword evidence="4" id="KW-0699">rRNA-binding</keyword>
<evidence type="ECO:0000256" key="3">
    <source>
        <dbReference type="ARBA" id="ARBA00023274"/>
    </source>
</evidence>
<dbReference type="Pfam" id="PF00276">
    <property type="entry name" value="Ribosomal_L23"/>
    <property type="match status" value="1"/>
</dbReference>
<keyword evidence="2 4" id="KW-0689">Ribosomal protein</keyword>
<dbReference type="InterPro" id="IPR012677">
    <property type="entry name" value="Nucleotide-bd_a/b_plait_sf"/>
</dbReference>
<dbReference type="GO" id="GO:0005840">
    <property type="term" value="C:ribosome"/>
    <property type="evidence" value="ECO:0007669"/>
    <property type="project" value="UniProtKB-KW"/>
</dbReference>
<dbReference type="NCBIfam" id="NF004363">
    <property type="entry name" value="PRK05738.2-4"/>
    <property type="match status" value="1"/>
</dbReference>
<dbReference type="Gene3D" id="3.30.70.330">
    <property type="match status" value="1"/>
</dbReference>
<evidence type="ECO:0000256" key="4">
    <source>
        <dbReference type="HAMAP-Rule" id="MF_01369"/>
    </source>
</evidence>
<evidence type="ECO:0000256" key="2">
    <source>
        <dbReference type="ARBA" id="ARBA00022980"/>
    </source>
</evidence>
<comment type="function">
    <text evidence="4">One of the early assembly proteins it binds 23S rRNA. One of the proteins that surrounds the polypeptide exit tunnel on the outside of the ribosome. Forms the main docking site for trigger factor binding to the ribosome.</text>
</comment>
<dbReference type="HAMAP" id="MF_01369_B">
    <property type="entry name" value="Ribosomal_uL23_B"/>
    <property type="match status" value="1"/>
</dbReference>
<dbReference type="SUPFAM" id="SSF54189">
    <property type="entry name" value="Ribosomal proteins S24e, L23 and L15e"/>
    <property type="match status" value="1"/>
</dbReference>
<evidence type="ECO:0000256" key="1">
    <source>
        <dbReference type="ARBA" id="ARBA00006700"/>
    </source>
</evidence>
<protein>
    <recommendedName>
        <fullName evidence="4">Large ribosomal subunit protein uL23</fullName>
    </recommendedName>
</protein>
<dbReference type="Proteomes" id="UP001228690">
    <property type="component" value="Chromosome"/>
</dbReference>
<dbReference type="RefSeq" id="WP_326927117.1">
    <property type="nucleotide sequence ID" value="NZ_CP123443.1"/>
</dbReference>